<feature type="chain" id="PRO_5043788744" evidence="1">
    <location>
        <begin position="28"/>
        <end position="145"/>
    </location>
</feature>
<evidence type="ECO:0000313" key="3">
    <source>
        <dbReference type="Proteomes" id="UP001485043"/>
    </source>
</evidence>
<reference evidence="2 3" key="1">
    <citation type="journal article" date="2024" name="Nat. Commun.">
        <title>Phylogenomics reveals the evolutionary origins of lichenization in chlorophyte algae.</title>
        <authorList>
            <person name="Puginier C."/>
            <person name="Libourel C."/>
            <person name="Otte J."/>
            <person name="Skaloud P."/>
            <person name="Haon M."/>
            <person name="Grisel S."/>
            <person name="Petersen M."/>
            <person name="Berrin J.G."/>
            <person name="Delaux P.M."/>
            <person name="Dal Grande F."/>
            <person name="Keller J."/>
        </authorList>
    </citation>
    <scope>NUCLEOTIDE SEQUENCE [LARGE SCALE GENOMIC DNA]</scope>
    <source>
        <strain evidence="2 3">SAG 2523</strain>
    </source>
</reference>
<feature type="signal peptide" evidence="1">
    <location>
        <begin position="1"/>
        <end position="27"/>
    </location>
</feature>
<protein>
    <submittedName>
        <fullName evidence="2">Uncharacterized protein</fullName>
    </submittedName>
</protein>
<evidence type="ECO:0000313" key="2">
    <source>
        <dbReference type="EMBL" id="KAK9847604.1"/>
    </source>
</evidence>
<gene>
    <name evidence="2" type="ORF">WJX84_005650</name>
</gene>
<evidence type="ECO:0000256" key="1">
    <source>
        <dbReference type="SAM" id="SignalP"/>
    </source>
</evidence>
<name>A0AAW1SMZ4_9CHLO</name>
<comment type="caution">
    <text evidence="2">The sequence shown here is derived from an EMBL/GenBank/DDBJ whole genome shotgun (WGS) entry which is preliminary data.</text>
</comment>
<proteinExistence type="predicted"/>
<dbReference type="EMBL" id="JALJOV010001455">
    <property type="protein sequence ID" value="KAK9847604.1"/>
    <property type="molecule type" value="Genomic_DNA"/>
</dbReference>
<accession>A0AAW1SMZ4</accession>
<dbReference type="Proteomes" id="UP001485043">
    <property type="component" value="Unassembled WGS sequence"/>
</dbReference>
<sequence>MVSTRVAVAAVALAAVVLAVSVPVSQAWELPISGGWPFANPWYGVPCVCDSAGNLRAWAGAQIIGTVDISLIRQACSKAGVTFYENIPVYFYSGGNSDFCYGSIRPYYNVNAVVEFAETALFGQKTVWDACYLHGLPGFGGWWGK</sequence>
<organism evidence="2 3">
    <name type="scientific">Apatococcus fuscideae</name>
    <dbReference type="NCBI Taxonomy" id="2026836"/>
    <lineage>
        <taxon>Eukaryota</taxon>
        <taxon>Viridiplantae</taxon>
        <taxon>Chlorophyta</taxon>
        <taxon>core chlorophytes</taxon>
        <taxon>Trebouxiophyceae</taxon>
        <taxon>Chlorellales</taxon>
        <taxon>Chlorellaceae</taxon>
        <taxon>Apatococcus</taxon>
    </lineage>
</organism>
<keyword evidence="3" id="KW-1185">Reference proteome</keyword>
<keyword evidence="1" id="KW-0732">Signal</keyword>
<dbReference type="AlphaFoldDB" id="A0AAW1SMZ4"/>